<name>A0A1X7G6Z3_9BACI</name>
<keyword evidence="5 8" id="KW-0689">Ribosomal protein</keyword>
<reference evidence="9 10" key="1">
    <citation type="journal article" date="2015" name="PLoS ONE">
        <title>Genome Sequence of Bacillus endophyticus and Analysis of Its Companion Mechanism in the Ketogulonigenium vulgare-Bacillus Strain Consortium.</title>
        <authorList>
            <person name="Jia N."/>
            <person name="Du J."/>
            <person name="Ding M.Z."/>
            <person name="Gao F."/>
            <person name="Yuan Y.J."/>
        </authorList>
    </citation>
    <scope>NUCLEOTIDE SEQUENCE [LARGE SCALE GENOMIC DNA]</scope>
    <source>
        <strain evidence="9 10">Hbe603</strain>
    </source>
</reference>
<dbReference type="GO" id="GO:0003735">
    <property type="term" value="F:structural constituent of ribosome"/>
    <property type="evidence" value="ECO:0007669"/>
    <property type="project" value="InterPro"/>
</dbReference>
<dbReference type="SUPFAM" id="SSF55653">
    <property type="entry name" value="Ribosomal protein L9 C-domain"/>
    <property type="match status" value="1"/>
</dbReference>
<dbReference type="HAMAP" id="MF_00503">
    <property type="entry name" value="Ribosomal_bL9"/>
    <property type="match status" value="1"/>
</dbReference>
<dbReference type="PATRIC" id="fig|135735.6.peg.5049"/>
<dbReference type="OrthoDB" id="9788336at2"/>
<dbReference type="GeneID" id="93703705"/>
<proteinExistence type="inferred from homology"/>
<dbReference type="InterPro" id="IPR020070">
    <property type="entry name" value="Ribosomal_bL9_N"/>
</dbReference>
<evidence type="ECO:0000256" key="6">
    <source>
        <dbReference type="ARBA" id="ARBA00023274"/>
    </source>
</evidence>
<dbReference type="GO" id="GO:0019843">
    <property type="term" value="F:rRNA binding"/>
    <property type="evidence" value="ECO:0007669"/>
    <property type="project" value="UniProtKB-UniRule"/>
</dbReference>
<evidence type="ECO:0000256" key="2">
    <source>
        <dbReference type="ARBA" id="ARBA00010605"/>
    </source>
</evidence>
<dbReference type="InterPro" id="IPR000244">
    <property type="entry name" value="Ribosomal_bL9"/>
</dbReference>
<evidence type="ECO:0000256" key="1">
    <source>
        <dbReference type="ARBA" id="ARBA00003058"/>
    </source>
</evidence>
<dbReference type="GO" id="GO:1990904">
    <property type="term" value="C:ribonucleoprotein complex"/>
    <property type="evidence" value="ECO:0007669"/>
    <property type="project" value="UniProtKB-KW"/>
</dbReference>
<evidence type="ECO:0000256" key="4">
    <source>
        <dbReference type="ARBA" id="ARBA00022884"/>
    </source>
</evidence>
<gene>
    <name evidence="8" type="primary">rplI</name>
    <name evidence="9" type="ORF">BEH_24025</name>
</gene>
<evidence type="ECO:0000256" key="3">
    <source>
        <dbReference type="ARBA" id="ARBA00022730"/>
    </source>
</evidence>
<dbReference type="Pfam" id="PF01281">
    <property type="entry name" value="Ribosomal_L9_N"/>
    <property type="match status" value="1"/>
</dbReference>
<dbReference type="AlphaFoldDB" id="A0A1X7G6Z3"/>
<accession>A0A1X7G6Z3</accession>
<dbReference type="GO" id="GO:0005840">
    <property type="term" value="C:ribosome"/>
    <property type="evidence" value="ECO:0007669"/>
    <property type="project" value="UniProtKB-KW"/>
</dbReference>
<dbReference type="FunFam" id="3.40.5.10:FF:000002">
    <property type="entry name" value="50S ribosomal protein L9"/>
    <property type="match status" value="1"/>
</dbReference>
<keyword evidence="4 8" id="KW-0694">RNA-binding</keyword>
<evidence type="ECO:0000313" key="9">
    <source>
        <dbReference type="EMBL" id="AKO94885.1"/>
    </source>
</evidence>
<dbReference type="FunFam" id="3.10.430.100:FF:000002">
    <property type="entry name" value="50S ribosomal protein L9"/>
    <property type="match status" value="1"/>
</dbReference>
<dbReference type="InterPro" id="IPR020594">
    <property type="entry name" value="Ribosomal_bL9_bac/chp"/>
</dbReference>
<dbReference type="InterPro" id="IPR036791">
    <property type="entry name" value="Ribosomal_bL9_C_sf"/>
</dbReference>
<accession>A0A0H4KMU7</accession>
<keyword evidence="3 8" id="KW-0699">rRNA-binding</keyword>
<comment type="similarity">
    <text evidence="2 8">Belongs to the bacterial ribosomal protein bL9 family.</text>
</comment>
<dbReference type="KEGG" id="beo:BEH_24025"/>
<dbReference type="RefSeq" id="WP_019394680.1">
    <property type="nucleotide sequence ID" value="NZ_ALIM01000035.1"/>
</dbReference>
<keyword evidence="6 8" id="KW-0687">Ribonucleoprotein</keyword>
<evidence type="ECO:0000256" key="7">
    <source>
        <dbReference type="ARBA" id="ARBA00035292"/>
    </source>
</evidence>
<evidence type="ECO:0000256" key="5">
    <source>
        <dbReference type="ARBA" id="ARBA00022980"/>
    </source>
</evidence>
<dbReference type="InterPro" id="IPR020069">
    <property type="entry name" value="Ribosomal_bL9_C"/>
</dbReference>
<dbReference type="PROSITE" id="PS00651">
    <property type="entry name" value="RIBOSOMAL_L9"/>
    <property type="match status" value="1"/>
</dbReference>
<organism evidence="9 10">
    <name type="scientific">Priestia filamentosa</name>
    <dbReference type="NCBI Taxonomy" id="1402861"/>
    <lineage>
        <taxon>Bacteria</taxon>
        <taxon>Bacillati</taxon>
        <taxon>Bacillota</taxon>
        <taxon>Bacilli</taxon>
        <taxon>Bacillales</taxon>
        <taxon>Bacillaceae</taxon>
        <taxon>Priestia</taxon>
    </lineage>
</organism>
<protein>
    <recommendedName>
        <fullName evidence="7 8">Large ribosomal subunit protein bL9</fullName>
    </recommendedName>
</protein>
<sequence length="148" mass="16376">MKVIFLKDVKGKGKKGETKNVADGYAHNFLLKQGLAVEATNSNVKQLDAQKKKQKELEAEELKESQELKKTLEALTVELTAKSGEGGRLFGSVTSKQIAEELKKKHNIKVDKRKIELDDAIRALGYTNVPVKLHPEVTATVKVHVTEA</sequence>
<dbReference type="Proteomes" id="UP000036202">
    <property type="component" value="Chromosome"/>
</dbReference>
<dbReference type="GO" id="GO:0006412">
    <property type="term" value="P:translation"/>
    <property type="evidence" value="ECO:0007669"/>
    <property type="project" value="UniProtKB-UniRule"/>
</dbReference>
<dbReference type="EMBL" id="CP011974">
    <property type="protein sequence ID" value="AKO94885.1"/>
    <property type="molecule type" value="Genomic_DNA"/>
</dbReference>
<dbReference type="InterPro" id="IPR036935">
    <property type="entry name" value="Ribosomal_bL9_N_sf"/>
</dbReference>
<dbReference type="Gene3D" id="3.10.430.100">
    <property type="entry name" value="Ribosomal protein L9, C-terminal domain"/>
    <property type="match status" value="1"/>
</dbReference>
<evidence type="ECO:0000313" key="10">
    <source>
        <dbReference type="Proteomes" id="UP000036202"/>
    </source>
</evidence>
<reference evidence="10" key="2">
    <citation type="submission" date="2015-06" db="EMBL/GenBank/DDBJ databases">
        <title>Genome Sequence of Bacillus endophyticus and Analysis of its Companion Mechanism in the Ketogulonigenium vulgare-Bacillus strain Consortium.</title>
        <authorList>
            <person name="Jia N."/>
            <person name="Du J."/>
            <person name="Ding M.-Z."/>
            <person name="Gao F."/>
            <person name="Yuan Y.-J."/>
        </authorList>
    </citation>
    <scope>NUCLEOTIDE SEQUENCE [LARGE SCALE GENOMIC DNA]</scope>
    <source>
        <strain evidence="10">Hbe603</strain>
    </source>
</reference>
<dbReference type="Gene3D" id="3.40.5.10">
    <property type="entry name" value="Ribosomal protein L9, N-terminal domain"/>
    <property type="match status" value="1"/>
</dbReference>
<dbReference type="SUPFAM" id="SSF55658">
    <property type="entry name" value="L9 N-domain-like"/>
    <property type="match status" value="1"/>
</dbReference>
<comment type="function">
    <text evidence="1 8">Binds to the 23S rRNA.</text>
</comment>
<dbReference type="NCBIfam" id="TIGR00158">
    <property type="entry name" value="L9"/>
    <property type="match status" value="1"/>
</dbReference>
<dbReference type="PANTHER" id="PTHR21368">
    <property type="entry name" value="50S RIBOSOMAL PROTEIN L9"/>
    <property type="match status" value="1"/>
</dbReference>
<keyword evidence="10" id="KW-1185">Reference proteome</keyword>
<dbReference type="Pfam" id="PF03948">
    <property type="entry name" value="Ribosomal_L9_C"/>
    <property type="match status" value="1"/>
</dbReference>
<evidence type="ECO:0000256" key="8">
    <source>
        <dbReference type="HAMAP-Rule" id="MF_00503"/>
    </source>
</evidence>
<dbReference type="InterPro" id="IPR009027">
    <property type="entry name" value="Ribosomal_bL9/RNase_H1_N"/>
</dbReference>